<dbReference type="EMBL" id="BAAAOQ010000005">
    <property type="protein sequence ID" value="GAA2194158.1"/>
    <property type="molecule type" value="Genomic_DNA"/>
</dbReference>
<evidence type="ECO:0000313" key="2">
    <source>
        <dbReference type="Proteomes" id="UP001501391"/>
    </source>
</evidence>
<name>A0ABN3BEA5_9ACTN</name>
<keyword evidence="2" id="KW-1185">Reference proteome</keyword>
<reference evidence="1 2" key="1">
    <citation type="journal article" date="2019" name="Int. J. Syst. Evol. Microbiol.">
        <title>The Global Catalogue of Microorganisms (GCM) 10K type strain sequencing project: providing services to taxonomists for standard genome sequencing and annotation.</title>
        <authorList>
            <consortium name="The Broad Institute Genomics Platform"/>
            <consortium name="The Broad Institute Genome Sequencing Center for Infectious Disease"/>
            <person name="Wu L."/>
            <person name="Ma J."/>
        </authorList>
    </citation>
    <scope>NUCLEOTIDE SEQUENCE [LARGE SCALE GENOMIC DNA]</scope>
    <source>
        <strain evidence="1 2">JCM 14924</strain>
    </source>
</reference>
<dbReference type="SUPFAM" id="SSF52402">
    <property type="entry name" value="Adenine nucleotide alpha hydrolases-like"/>
    <property type="match status" value="1"/>
</dbReference>
<accession>A0ABN3BEA5</accession>
<proteinExistence type="predicted"/>
<evidence type="ECO:0008006" key="3">
    <source>
        <dbReference type="Google" id="ProtNLM"/>
    </source>
</evidence>
<comment type="caution">
    <text evidence="1">The sequence shown here is derived from an EMBL/GenBank/DDBJ whole genome shotgun (WGS) entry which is preliminary data.</text>
</comment>
<gene>
    <name evidence="1" type="ORF">GCM10009787_18990</name>
</gene>
<protein>
    <recommendedName>
        <fullName evidence="3">Universal stress protein</fullName>
    </recommendedName>
</protein>
<dbReference type="Proteomes" id="UP001501391">
    <property type="component" value="Unassembled WGS sequence"/>
</dbReference>
<evidence type="ECO:0000313" key="1">
    <source>
        <dbReference type="EMBL" id="GAA2194158.1"/>
    </source>
</evidence>
<dbReference type="RefSeq" id="WP_059247743.1">
    <property type="nucleotide sequence ID" value="NZ_BAAAOQ010000005.1"/>
</dbReference>
<sequence length="134" mass="14605">MALRRPRPVVAVIWAVDDSLVRCAAGLAEEHGGDLVVVLVVQRPWTLLLDCSLAAAFDSTDLELESLLKVGACLEGAAVRWTLHTAYSDAGRAVAGLVRRTEPGWLVLGRRRWRHTAKMVDSPALPEDTKVLIV</sequence>
<organism evidence="1 2">
    <name type="scientific">Streptomyces bangladeshensis</name>
    <dbReference type="NCBI Taxonomy" id="295352"/>
    <lineage>
        <taxon>Bacteria</taxon>
        <taxon>Bacillati</taxon>
        <taxon>Actinomycetota</taxon>
        <taxon>Actinomycetes</taxon>
        <taxon>Kitasatosporales</taxon>
        <taxon>Streptomycetaceae</taxon>
        <taxon>Streptomyces</taxon>
    </lineage>
</organism>